<evidence type="ECO:0000313" key="4">
    <source>
        <dbReference type="EMBL" id="GAA4830562.1"/>
    </source>
</evidence>
<accession>A0ABP9DCA4</accession>
<dbReference type="EMBL" id="BAABIS010000001">
    <property type="protein sequence ID" value="GAA4830562.1"/>
    <property type="molecule type" value="Genomic_DNA"/>
</dbReference>
<feature type="transmembrane region" description="Helical" evidence="2">
    <location>
        <begin position="106"/>
        <end position="127"/>
    </location>
</feature>
<name>A0ABP9DCA4_9ACTN</name>
<dbReference type="Proteomes" id="UP001501752">
    <property type="component" value="Unassembled WGS sequence"/>
</dbReference>
<protein>
    <submittedName>
        <fullName evidence="4">DUF6286 domain-containing protein</fullName>
    </submittedName>
</protein>
<dbReference type="InterPro" id="IPR046253">
    <property type="entry name" value="DUF6286"/>
</dbReference>
<evidence type="ECO:0000313" key="5">
    <source>
        <dbReference type="Proteomes" id="UP001501752"/>
    </source>
</evidence>
<gene>
    <name evidence="4" type="ORF">GCM10023235_00690</name>
</gene>
<proteinExistence type="predicted"/>
<evidence type="ECO:0000256" key="1">
    <source>
        <dbReference type="SAM" id="MobiDB-lite"/>
    </source>
</evidence>
<evidence type="ECO:0000256" key="2">
    <source>
        <dbReference type="SAM" id="Phobius"/>
    </source>
</evidence>
<evidence type="ECO:0000259" key="3">
    <source>
        <dbReference type="Pfam" id="PF19803"/>
    </source>
</evidence>
<comment type="caution">
    <text evidence="4">The sequence shown here is derived from an EMBL/GenBank/DDBJ whole genome shotgun (WGS) entry which is preliminary data.</text>
</comment>
<feature type="domain" description="DUF6286" evidence="3">
    <location>
        <begin position="116"/>
        <end position="222"/>
    </location>
</feature>
<organism evidence="4 5">
    <name type="scientific">Kitasatospora terrestris</name>
    <dbReference type="NCBI Taxonomy" id="258051"/>
    <lineage>
        <taxon>Bacteria</taxon>
        <taxon>Bacillati</taxon>
        <taxon>Actinomycetota</taxon>
        <taxon>Actinomycetes</taxon>
        <taxon>Kitasatosporales</taxon>
        <taxon>Streptomycetaceae</taxon>
        <taxon>Kitasatospora</taxon>
    </lineage>
</organism>
<keyword evidence="2" id="KW-0812">Transmembrane</keyword>
<keyword evidence="2" id="KW-1133">Transmembrane helix</keyword>
<dbReference type="Pfam" id="PF19803">
    <property type="entry name" value="DUF6286"/>
    <property type="match status" value="1"/>
</dbReference>
<feature type="region of interest" description="Disordered" evidence="1">
    <location>
        <begin position="1"/>
        <end position="49"/>
    </location>
</feature>
<keyword evidence="2" id="KW-0472">Membrane</keyword>
<reference evidence="5" key="1">
    <citation type="journal article" date="2019" name="Int. J. Syst. Evol. Microbiol.">
        <title>The Global Catalogue of Microorganisms (GCM) 10K type strain sequencing project: providing services to taxonomists for standard genome sequencing and annotation.</title>
        <authorList>
            <consortium name="The Broad Institute Genomics Platform"/>
            <consortium name="The Broad Institute Genome Sequencing Center for Infectious Disease"/>
            <person name="Wu L."/>
            <person name="Ma J."/>
        </authorList>
    </citation>
    <scope>NUCLEOTIDE SEQUENCE [LARGE SCALE GENOMIC DNA]</scope>
    <source>
        <strain evidence="5">JCM 13006</strain>
    </source>
</reference>
<feature type="transmembrane region" description="Helical" evidence="2">
    <location>
        <begin position="57"/>
        <end position="75"/>
    </location>
</feature>
<keyword evidence="5" id="KW-1185">Reference proteome</keyword>
<sequence length="225" mass="24281">MENDHRHPTADPAGGPVAVPRSGVTVAADGSASSPSAAGGAPDGRRRGHRVWSARRWPAAVAAALITVGAGLLLYDVCAVRAGQRAFTWRTRLAEELATRPIDDTWVLVGATVAAVLGLLLVVLALTPGHRALLPMRAPEGTPTMRATLERSSAEVVLRDAAWHVPGVSRARIRVNRRRIDVYADVRYRDQQEVHEDLTRALGAACDTLALTRAPRLRVKVRRPR</sequence>
<dbReference type="RefSeq" id="WP_345694700.1">
    <property type="nucleotide sequence ID" value="NZ_BAABIS010000001.1"/>
</dbReference>
<feature type="compositionally biased region" description="Low complexity" evidence="1">
    <location>
        <begin position="27"/>
        <end position="40"/>
    </location>
</feature>